<comment type="caution">
    <text evidence="1">The sequence shown here is derived from an EMBL/GenBank/DDBJ whole genome shotgun (WGS) entry which is preliminary data.</text>
</comment>
<dbReference type="AlphaFoldDB" id="A0A512JHC7"/>
<dbReference type="Proteomes" id="UP000321750">
    <property type="component" value="Unassembled WGS sequence"/>
</dbReference>
<reference evidence="1 2" key="1">
    <citation type="submission" date="2019-07" db="EMBL/GenBank/DDBJ databases">
        <title>Whole genome shotgun sequence of Methylobacterium gnaphalii NBRC 107716.</title>
        <authorList>
            <person name="Hosoyama A."/>
            <person name="Uohara A."/>
            <person name="Ohji S."/>
            <person name="Ichikawa N."/>
        </authorList>
    </citation>
    <scope>NUCLEOTIDE SEQUENCE [LARGE SCALE GENOMIC DNA]</scope>
    <source>
        <strain evidence="1 2">NBRC 107716</strain>
    </source>
</reference>
<evidence type="ECO:0000313" key="1">
    <source>
        <dbReference type="EMBL" id="GEP09368.1"/>
    </source>
</evidence>
<dbReference type="EMBL" id="BJZV01000005">
    <property type="protein sequence ID" value="GEP09368.1"/>
    <property type="molecule type" value="Genomic_DNA"/>
</dbReference>
<keyword evidence="2" id="KW-1185">Reference proteome</keyword>
<sequence length="157" mass="17128">MFQVLFQGDLFADYFQIYLHDENHPELPDDYTPESLARRLMAGPYGLILHTARNMTVPVCVEWHAGRPEPELDGFQHVAEAGIACPTGRLVLAGLTDDAAVAPRLAVKPGPLAARVSFAGLDTLDASGLEGDDRYLVQLWSAPMTAGIAVLKLWRDA</sequence>
<protein>
    <submittedName>
        <fullName evidence="1">Uncharacterized protein</fullName>
    </submittedName>
</protein>
<name>A0A512JHC7_9HYPH</name>
<organism evidence="1 2">
    <name type="scientific">Methylobacterium gnaphalii</name>
    <dbReference type="NCBI Taxonomy" id="1010610"/>
    <lineage>
        <taxon>Bacteria</taxon>
        <taxon>Pseudomonadati</taxon>
        <taxon>Pseudomonadota</taxon>
        <taxon>Alphaproteobacteria</taxon>
        <taxon>Hyphomicrobiales</taxon>
        <taxon>Methylobacteriaceae</taxon>
        <taxon>Methylobacterium</taxon>
    </lineage>
</organism>
<accession>A0A512JHC7</accession>
<proteinExistence type="predicted"/>
<gene>
    <name evidence="1" type="ORF">MGN01_12130</name>
</gene>
<evidence type="ECO:0000313" key="2">
    <source>
        <dbReference type="Proteomes" id="UP000321750"/>
    </source>
</evidence>